<proteinExistence type="predicted"/>
<dbReference type="Proteomes" id="UP000828390">
    <property type="component" value="Unassembled WGS sequence"/>
</dbReference>
<reference evidence="1" key="1">
    <citation type="journal article" date="2019" name="bioRxiv">
        <title>The Genome of the Zebra Mussel, Dreissena polymorpha: A Resource for Invasive Species Research.</title>
        <authorList>
            <person name="McCartney M.A."/>
            <person name="Auch B."/>
            <person name="Kono T."/>
            <person name="Mallez S."/>
            <person name="Zhang Y."/>
            <person name="Obille A."/>
            <person name="Becker A."/>
            <person name="Abrahante J.E."/>
            <person name="Garbe J."/>
            <person name="Badalamenti J.P."/>
            <person name="Herman A."/>
            <person name="Mangelson H."/>
            <person name="Liachko I."/>
            <person name="Sullivan S."/>
            <person name="Sone E.D."/>
            <person name="Koren S."/>
            <person name="Silverstein K.A.T."/>
            <person name="Beckman K.B."/>
            <person name="Gohl D.M."/>
        </authorList>
    </citation>
    <scope>NUCLEOTIDE SEQUENCE</scope>
    <source>
        <strain evidence="1">Duluth1</strain>
        <tissue evidence="1">Whole animal</tissue>
    </source>
</reference>
<name>A0A9D4RD68_DREPO</name>
<accession>A0A9D4RD68</accession>
<evidence type="ECO:0000313" key="1">
    <source>
        <dbReference type="EMBL" id="KAH3862035.1"/>
    </source>
</evidence>
<evidence type="ECO:0000313" key="2">
    <source>
        <dbReference type="Proteomes" id="UP000828390"/>
    </source>
</evidence>
<dbReference type="AlphaFoldDB" id="A0A9D4RD68"/>
<protein>
    <submittedName>
        <fullName evidence="1">Uncharacterized protein</fullName>
    </submittedName>
</protein>
<comment type="caution">
    <text evidence="1">The sequence shown here is derived from an EMBL/GenBank/DDBJ whole genome shotgun (WGS) entry which is preliminary data.</text>
</comment>
<organism evidence="1 2">
    <name type="scientific">Dreissena polymorpha</name>
    <name type="common">Zebra mussel</name>
    <name type="synonym">Mytilus polymorpha</name>
    <dbReference type="NCBI Taxonomy" id="45954"/>
    <lineage>
        <taxon>Eukaryota</taxon>
        <taxon>Metazoa</taxon>
        <taxon>Spiralia</taxon>
        <taxon>Lophotrochozoa</taxon>
        <taxon>Mollusca</taxon>
        <taxon>Bivalvia</taxon>
        <taxon>Autobranchia</taxon>
        <taxon>Heteroconchia</taxon>
        <taxon>Euheterodonta</taxon>
        <taxon>Imparidentia</taxon>
        <taxon>Neoheterodontei</taxon>
        <taxon>Myida</taxon>
        <taxon>Dreissenoidea</taxon>
        <taxon>Dreissenidae</taxon>
        <taxon>Dreissena</taxon>
    </lineage>
</organism>
<dbReference type="EMBL" id="JAIWYP010000002">
    <property type="protein sequence ID" value="KAH3862035.1"/>
    <property type="molecule type" value="Genomic_DNA"/>
</dbReference>
<sequence length="90" mass="10335">MATSELTDGILYAVAFKSGQRTFLRFFEYGEFSDFMESKGLSHIGFDDNMFWENVFTQSDVDMGKESYRGALTEKRKKLLGMKNLPVITL</sequence>
<reference evidence="1" key="2">
    <citation type="submission" date="2020-11" db="EMBL/GenBank/DDBJ databases">
        <authorList>
            <person name="McCartney M.A."/>
            <person name="Auch B."/>
            <person name="Kono T."/>
            <person name="Mallez S."/>
            <person name="Becker A."/>
            <person name="Gohl D.M."/>
            <person name="Silverstein K.A.T."/>
            <person name="Koren S."/>
            <person name="Bechman K.B."/>
            <person name="Herman A."/>
            <person name="Abrahante J.E."/>
            <person name="Garbe J."/>
        </authorList>
    </citation>
    <scope>NUCLEOTIDE SEQUENCE</scope>
    <source>
        <strain evidence="1">Duluth1</strain>
        <tissue evidence="1">Whole animal</tissue>
    </source>
</reference>
<keyword evidence="2" id="KW-1185">Reference proteome</keyword>
<gene>
    <name evidence="1" type="ORF">DPMN_024991</name>
</gene>